<accession>A0A023MHY8</accession>
<dbReference type="KEGG" id="vg:19486890"/>
<evidence type="ECO:0000313" key="1">
    <source>
        <dbReference type="EMBL" id="AHN83753.1"/>
    </source>
</evidence>
<dbReference type="GeneID" id="19486890"/>
<dbReference type="EMBL" id="KJ190158">
    <property type="protein sequence ID" value="AHN83753.1"/>
    <property type="molecule type" value="Genomic_DNA"/>
</dbReference>
<dbReference type="RefSeq" id="YP_009031074.1">
    <property type="nucleotide sequence ID" value="NC_024134.1"/>
</dbReference>
<reference evidence="1 2" key="1">
    <citation type="journal article" date="2014" name="Genome Announc.">
        <title>Complete Genome Sequences of Two Escherichia coli O157:H7 Phages Effective in Limiting Contamination of Food Products.</title>
        <authorList>
            <person name="Hong Y."/>
            <person name="Pan Y."/>
            <person name="Harman N.J."/>
            <person name="Ebner P.D."/>
        </authorList>
    </citation>
    <scope>NUCLEOTIDE SEQUENCE [LARGE SCALE GENOMIC DNA]</scope>
</reference>
<proteinExistence type="predicted"/>
<evidence type="ECO:0000313" key="2">
    <source>
        <dbReference type="Proteomes" id="UP000026907"/>
    </source>
</evidence>
<sequence length="66" mass="7521">MSNNIRVINFKKEEKIAVLIDGQEIFKGDYEDHQTAISITRVIGYHNFYPQGAEAAVKRIKEIVGL</sequence>
<dbReference type="Proteomes" id="UP000026907">
    <property type="component" value="Segment"/>
</dbReference>
<organism evidence="1 2">
    <name type="scientific">Escherichia phage FFH2</name>
    <dbReference type="NCBI Taxonomy" id="1446490"/>
    <lineage>
        <taxon>Viruses</taxon>
        <taxon>Duplodnaviria</taxon>
        <taxon>Heunggongvirae</taxon>
        <taxon>Uroviricota</taxon>
        <taxon>Caudoviricetes</taxon>
        <taxon>Vequintavirinae</taxon>
        <taxon>Vequintavirus</taxon>
        <taxon>Vequintavirus PDX</taxon>
        <taxon>Vequintavirus FFH2</taxon>
    </lineage>
</organism>
<protein>
    <submittedName>
        <fullName evidence="1">Uncharacterized protein</fullName>
    </submittedName>
</protein>
<name>A0A023MHY8_9CAUD</name>
<keyword evidence="2" id="KW-1185">Reference proteome</keyword>